<evidence type="ECO:0000313" key="9">
    <source>
        <dbReference type="Proteomes" id="UP000826195"/>
    </source>
</evidence>
<dbReference type="PANTHER" id="PTHR45787:SF13">
    <property type="entry name" value="LD11652P"/>
    <property type="match status" value="1"/>
</dbReference>
<evidence type="ECO:0000256" key="2">
    <source>
        <dbReference type="ARBA" id="ARBA00022737"/>
    </source>
</evidence>
<dbReference type="EMBL" id="JAHXZJ010000001">
    <property type="protein sequence ID" value="KAH0567160.1"/>
    <property type="molecule type" value="Genomic_DNA"/>
</dbReference>
<accession>A0AAV7J2Z7</accession>
<dbReference type="Proteomes" id="UP000826195">
    <property type="component" value="Unassembled WGS sequence"/>
</dbReference>
<reference evidence="8 9" key="1">
    <citation type="journal article" date="2021" name="J. Hered.">
        <title>A chromosome-level genome assembly of the parasitoid wasp, Cotesia glomerata (Hymenoptera: Braconidae).</title>
        <authorList>
            <person name="Pinto B.J."/>
            <person name="Weis J.J."/>
            <person name="Gamble T."/>
            <person name="Ode P.J."/>
            <person name="Paul R."/>
            <person name="Zaspel J.M."/>
        </authorList>
    </citation>
    <scope>NUCLEOTIDE SEQUENCE [LARGE SCALE GENOMIC DNA]</scope>
    <source>
        <strain evidence="8">CgM1</strain>
    </source>
</reference>
<proteinExistence type="predicted"/>
<keyword evidence="2" id="KW-0677">Repeat</keyword>
<feature type="compositionally biased region" description="Low complexity" evidence="6">
    <location>
        <begin position="133"/>
        <end position="150"/>
    </location>
</feature>
<feature type="region of interest" description="Disordered" evidence="6">
    <location>
        <begin position="119"/>
        <end position="163"/>
    </location>
</feature>
<keyword evidence="1 5" id="KW-0479">Metal-binding</keyword>
<evidence type="ECO:0000256" key="4">
    <source>
        <dbReference type="ARBA" id="ARBA00023038"/>
    </source>
</evidence>
<keyword evidence="9" id="KW-1185">Reference proteome</keyword>
<evidence type="ECO:0000256" key="3">
    <source>
        <dbReference type="ARBA" id="ARBA00022833"/>
    </source>
</evidence>
<evidence type="ECO:0000313" key="8">
    <source>
        <dbReference type="EMBL" id="KAH0567160.1"/>
    </source>
</evidence>
<dbReference type="SMART" id="SM00132">
    <property type="entry name" value="LIM"/>
    <property type="match status" value="1"/>
</dbReference>
<evidence type="ECO:0000259" key="7">
    <source>
        <dbReference type="PROSITE" id="PS50023"/>
    </source>
</evidence>
<dbReference type="Pfam" id="PF00412">
    <property type="entry name" value="LIM"/>
    <property type="match status" value="1"/>
</dbReference>
<protein>
    <recommendedName>
        <fullName evidence="7">LIM zinc-binding domain-containing protein</fullName>
    </recommendedName>
</protein>
<keyword evidence="3 5" id="KW-0862">Zinc</keyword>
<dbReference type="PANTHER" id="PTHR45787">
    <property type="entry name" value="LD11652P"/>
    <property type="match status" value="1"/>
</dbReference>
<evidence type="ECO:0000256" key="6">
    <source>
        <dbReference type="SAM" id="MobiDB-lite"/>
    </source>
</evidence>
<name>A0AAV7J2Z7_COTGL</name>
<dbReference type="InterPro" id="IPR050945">
    <property type="entry name" value="LMO_RBTN_TF"/>
</dbReference>
<feature type="region of interest" description="Disordered" evidence="6">
    <location>
        <begin position="176"/>
        <end position="209"/>
    </location>
</feature>
<evidence type="ECO:0000256" key="1">
    <source>
        <dbReference type="ARBA" id="ARBA00022723"/>
    </source>
</evidence>
<dbReference type="PROSITE" id="PS00478">
    <property type="entry name" value="LIM_DOMAIN_1"/>
    <property type="match status" value="1"/>
</dbReference>
<gene>
    <name evidence="8" type="ORF">KQX54_007122</name>
</gene>
<comment type="caution">
    <text evidence="8">The sequence shown here is derived from an EMBL/GenBank/DDBJ whole genome shotgun (WGS) entry which is preliminary data.</text>
</comment>
<dbReference type="PROSITE" id="PS50023">
    <property type="entry name" value="LIM_DOMAIN_2"/>
    <property type="match status" value="1"/>
</dbReference>
<dbReference type="Gene3D" id="2.10.110.10">
    <property type="entry name" value="Cysteine Rich Protein"/>
    <property type="match status" value="1"/>
</dbReference>
<dbReference type="SUPFAM" id="SSF57716">
    <property type="entry name" value="Glucocorticoid receptor-like (DNA-binding domain)"/>
    <property type="match status" value="1"/>
</dbReference>
<feature type="compositionally biased region" description="Basic residues" evidence="6">
    <location>
        <begin position="190"/>
        <end position="201"/>
    </location>
</feature>
<feature type="domain" description="LIM zinc-binding" evidence="7">
    <location>
        <begin position="45"/>
        <end position="108"/>
    </location>
</feature>
<organism evidence="8 9">
    <name type="scientific">Cotesia glomerata</name>
    <name type="common">Lepidopteran parasitic wasp</name>
    <name type="synonym">Apanteles glomeratus</name>
    <dbReference type="NCBI Taxonomy" id="32391"/>
    <lineage>
        <taxon>Eukaryota</taxon>
        <taxon>Metazoa</taxon>
        <taxon>Ecdysozoa</taxon>
        <taxon>Arthropoda</taxon>
        <taxon>Hexapoda</taxon>
        <taxon>Insecta</taxon>
        <taxon>Pterygota</taxon>
        <taxon>Neoptera</taxon>
        <taxon>Endopterygota</taxon>
        <taxon>Hymenoptera</taxon>
        <taxon>Apocrita</taxon>
        <taxon>Ichneumonoidea</taxon>
        <taxon>Braconidae</taxon>
        <taxon>Microgastrinae</taxon>
        <taxon>Cotesia</taxon>
    </lineage>
</organism>
<dbReference type="AlphaFoldDB" id="A0AAV7J2Z7"/>
<keyword evidence="4 5" id="KW-0440">LIM domain</keyword>
<sequence length="244" mass="26286">MVIGNVGVFKLIIYIRALGSFSPQKDRPVGGAVTGEHEEVLFNAGTCQQCQNPIPANEMVMKVNSNLVFHTKCFTCNKCGIQLMTGDKYCLLSGYPICEADWHKAVKSSNVSAVTAGVTGNGSNTQRKAKVQPMAPLAASPAAQSPSSTSVQGAAVQASPSGLVHQPSQVDVVDVGVGGEPYSPPPPGHQHYHHHHHHHQPHQPPPMGMGLLGLAHHHQPPLHHHLQHQQPSYQEWVHWGEPCD</sequence>
<dbReference type="InterPro" id="IPR001781">
    <property type="entry name" value="Znf_LIM"/>
</dbReference>
<evidence type="ECO:0000256" key="5">
    <source>
        <dbReference type="PROSITE-ProRule" id="PRU00125"/>
    </source>
</evidence>
<dbReference type="GO" id="GO:0046872">
    <property type="term" value="F:metal ion binding"/>
    <property type="evidence" value="ECO:0007669"/>
    <property type="project" value="UniProtKB-KW"/>
</dbReference>